<dbReference type="SUPFAM" id="SSF49842">
    <property type="entry name" value="TNF-like"/>
    <property type="match status" value="1"/>
</dbReference>
<dbReference type="PANTHER" id="PTHR11471:SF13">
    <property type="entry name" value="TNF FAMILY PROFILE DOMAIN-CONTAINING PROTEIN"/>
    <property type="match status" value="1"/>
</dbReference>
<comment type="similarity">
    <text evidence="2">Belongs to the tumor necrosis factor family.</text>
</comment>
<dbReference type="PROSITE" id="PS50049">
    <property type="entry name" value="THD_2"/>
    <property type="match status" value="1"/>
</dbReference>
<dbReference type="Ensembl" id="ENSCINT00000023671.2">
    <property type="protein sequence ID" value="ENSCINP00000023425.2"/>
    <property type="gene ID" value="ENSCING00000012580.2"/>
</dbReference>
<accession>F6Y4C2</accession>
<evidence type="ECO:0000256" key="4">
    <source>
        <dbReference type="ARBA" id="ARBA00023136"/>
    </source>
</evidence>
<dbReference type="HOGENOM" id="CLU_1100568_0_0_1"/>
<dbReference type="GO" id="GO:0006955">
    <property type="term" value="P:immune response"/>
    <property type="evidence" value="ECO:0007669"/>
    <property type="project" value="InterPro"/>
</dbReference>
<dbReference type="GO" id="GO:0016020">
    <property type="term" value="C:membrane"/>
    <property type="evidence" value="ECO:0007669"/>
    <property type="project" value="UniProtKB-SubCell"/>
</dbReference>
<comment type="subcellular location">
    <subcellularLocation>
        <location evidence="1">Membrane</location>
    </subcellularLocation>
</comment>
<keyword evidence="3" id="KW-0202">Cytokine</keyword>
<dbReference type="PANTHER" id="PTHR11471">
    <property type="entry name" value="TUMOR NECROSIS FACTOR FAMILY MEMBER"/>
    <property type="match status" value="1"/>
</dbReference>
<evidence type="ECO:0000256" key="3">
    <source>
        <dbReference type="ARBA" id="ARBA00022514"/>
    </source>
</evidence>
<dbReference type="GO" id="GO:0043123">
    <property type="term" value="P:positive regulation of canonical NF-kappaB signal transduction"/>
    <property type="evidence" value="ECO:0000318"/>
    <property type="project" value="GO_Central"/>
</dbReference>
<dbReference type="GO" id="GO:0005164">
    <property type="term" value="F:tumor necrosis factor receptor binding"/>
    <property type="evidence" value="ECO:0007669"/>
    <property type="project" value="InterPro"/>
</dbReference>
<evidence type="ECO:0000256" key="1">
    <source>
        <dbReference type="ARBA" id="ARBA00004370"/>
    </source>
</evidence>
<keyword evidence="4" id="KW-0472">Membrane</keyword>
<feature type="domain" description="THD" evidence="5">
    <location>
        <begin position="121"/>
        <end position="253"/>
    </location>
</feature>
<dbReference type="GO" id="GO:0005125">
    <property type="term" value="F:cytokine activity"/>
    <property type="evidence" value="ECO:0000318"/>
    <property type="project" value="GO_Central"/>
</dbReference>
<dbReference type="Pfam" id="PF00229">
    <property type="entry name" value="TNF"/>
    <property type="match status" value="1"/>
</dbReference>
<evidence type="ECO:0000259" key="5">
    <source>
        <dbReference type="PROSITE" id="PS50049"/>
    </source>
</evidence>
<dbReference type="Gene3D" id="2.60.120.40">
    <property type="match status" value="1"/>
</dbReference>
<evidence type="ECO:0000313" key="7">
    <source>
        <dbReference type="Proteomes" id="UP000008144"/>
    </source>
</evidence>
<dbReference type="AlphaFoldDB" id="F6Y4C2"/>
<reference evidence="7" key="1">
    <citation type="journal article" date="2002" name="Science">
        <title>The draft genome of Ciona intestinalis: insights into chordate and vertebrate origins.</title>
        <authorList>
            <person name="Dehal P."/>
            <person name="Satou Y."/>
            <person name="Campbell R.K."/>
            <person name="Chapman J."/>
            <person name="Degnan B."/>
            <person name="De Tomaso A."/>
            <person name="Davidson B."/>
            <person name="Di Gregorio A."/>
            <person name="Gelpke M."/>
            <person name="Goodstein D.M."/>
            <person name="Harafuji N."/>
            <person name="Hastings K.E."/>
            <person name="Ho I."/>
            <person name="Hotta K."/>
            <person name="Huang W."/>
            <person name="Kawashima T."/>
            <person name="Lemaire P."/>
            <person name="Martinez D."/>
            <person name="Meinertzhagen I.A."/>
            <person name="Necula S."/>
            <person name="Nonaka M."/>
            <person name="Putnam N."/>
            <person name="Rash S."/>
            <person name="Saiga H."/>
            <person name="Satake M."/>
            <person name="Terry A."/>
            <person name="Yamada L."/>
            <person name="Wang H.G."/>
            <person name="Awazu S."/>
            <person name="Azumi K."/>
            <person name="Boore J."/>
            <person name="Branno M."/>
            <person name="Chin-Bow S."/>
            <person name="DeSantis R."/>
            <person name="Doyle S."/>
            <person name="Francino P."/>
            <person name="Keys D.N."/>
            <person name="Haga S."/>
            <person name="Hayashi H."/>
            <person name="Hino K."/>
            <person name="Imai K.S."/>
            <person name="Inaba K."/>
            <person name="Kano S."/>
            <person name="Kobayashi K."/>
            <person name="Kobayashi M."/>
            <person name="Lee B.I."/>
            <person name="Makabe K.W."/>
            <person name="Manohar C."/>
            <person name="Matassi G."/>
            <person name="Medina M."/>
            <person name="Mochizuki Y."/>
            <person name="Mount S."/>
            <person name="Morishita T."/>
            <person name="Miura S."/>
            <person name="Nakayama A."/>
            <person name="Nishizaka S."/>
            <person name="Nomoto H."/>
            <person name="Ohta F."/>
            <person name="Oishi K."/>
            <person name="Rigoutsos I."/>
            <person name="Sano M."/>
            <person name="Sasaki A."/>
            <person name="Sasakura Y."/>
            <person name="Shoguchi E."/>
            <person name="Shin-i T."/>
            <person name="Spagnuolo A."/>
            <person name="Stainier D."/>
            <person name="Suzuki M.M."/>
            <person name="Tassy O."/>
            <person name="Takatori N."/>
            <person name="Tokuoka M."/>
            <person name="Yagi K."/>
            <person name="Yoshizaki F."/>
            <person name="Wada S."/>
            <person name="Zhang C."/>
            <person name="Hyatt P.D."/>
            <person name="Larimer F."/>
            <person name="Detter C."/>
            <person name="Doggett N."/>
            <person name="Glavina T."/>
            <person name="Hawkins T."/>
            <person name="Richardson P."/>
            <person name="Lucas S."/>
            <person name="Kohara Y."/>
            <person name="Levine M."/>
            <person name="Satoh N."/>
            <person name="Rokhsar D.S."/>
        </authorList>
    </citation>
    <scope>NUCLEOTIDE SEQUENCE [LARGE SCALE GENOMIC DNA]</scope>
</reference>
<dbReference type="GO" id="GO:2001238">
    <property type="term" value="P:positive regulation of extrinsic apoptotic signaling pathway"/>
    <property type="evidence" value="ECO:0000318"/>
    <property type="project" value="GO_Central"/>
</dbReference>
<dbReference type="InParanoid" id="F6Y4C2"/>
<dbReference type="GO" id="GO:0005615">
    <property type="term" value="C:extracellular space"/>
    <property type="evidence" value="ECO:0000318"/>
    <property type="project" value="GO_Central"/>
</dbReference>
<reference evidence="6" key="2">
    <citation type="submission" date="2025-08" db="UniProtKB">
        <authorList>
            <consortium name="Ensembl"/>
        </authorList>
    </citation>
    <scope>IDENTIFICATION</scope>
</reference>
<keyword evidence="7" id="KW-1185">Reference proteome</keyword>
<dbReference type="Proteomes" id="UP000008144">
    <property type="component" value="Unassembled WGS sequence"/>
</dbReference>
<evidence type="ECO:0000313" key="6">
    <source>
        <dbReference type="Ensembl" id="ENSCINP00000023425.2"/>
    </source>
</evidence>
<name>F6Y4C2_CIOIN</name>
<gene>
    <name evidence="6" type="primary">LOC100181811</name>
</gene>
<reference evidence="6" key="3">
    <citation type="submission" date="2025-09" db="UniProtKB">
        <authorList>
            <consortium name="Ensembl"/>
        </authorList>
    </citation>
    <scope>IDENTIFICATION</scope>
</reference>
<evidence type="ECO:0000256" key="2">
    <source>
        <dbReference type="ARBA" id="ARBA00008670"/>
    </source>
</evidence>
<dbReference type="GO" id="GO:0007166">
    <property type="term" value="P:cell surface receptor signaling pathway"/>
    <property type="evidence" value="ECO:0000318"/>
    <property type="project" value="GO_Central"/>
</dbReference>
<dbReference type="InterPro" id="IPR008983">
    <property type="entry name" value="Tumour_necrosis_fac-like_dom"/>
</dbReference>
<organism evidence="6 7">
    <name type="scientific">Ciona intestinalis</name>
    <name type="common">Transparent sea squirt</name>
    <name type="synonym">Ascidia intestinalis</name>
    <dbReference type="NCBI Taxonomy" id="7719"/>
    <lineage>
        <taxon>Eukaryota</taxon>
        <taxon>Metazoa</taxon>
        <taxon>Chordata</taxon>
        <taxon>Tunicata</taxon>
        <taxon>Ascidiacea</taxon>
        <taxon>Phlebobranchia</taxon>
        <taxon>Cionidae</taxon>
        <taxon>Ciona</taxon>
    </lineage>
</organism>
<sequence length="253" mass="29168">MPLERKMNMKIAVLVLLHVATLAFAVFALYEVLEKSSIAIQQISGIEKDLDRLVNSRPITDKPQSLSEDTGKKSKVRKLINRYKHTCSSAVSLHDTMEVIRSMISNGKIQHSRELTDFRRPRAYVILDSDQHIRYGKVNWTVQTATKSYLCKGVQLKEGVRIKIPLTGFYYVYSQLVFSHKSNGLHRHVTKWKSAFIHESYTRQEQTIMENNYYPTNEKGTQSSFHGTVIELRAGEEIWVHVQMDPGSLLKRE</sequence>
<proteinExistence type="inferred from homology"/>
<dbReference type="InterPro" id="IPR006052">
    <property type="entry name" value="TNF_dom"/>
</dbReference>
<protein>
    <submittedName>
        <fullName evidence="6">Uncharacterized LOC100181811</fullName>
    </submittedName>
</protein>